<dbReference type="SMART" id="SM00857">
    <property type="entry name" value="Resolvase"/>
    <property type="match status" value="1"/>
</dbReference>
<dbReference type="InterPro" id="IPR050639">
    <property type="entry name" value="SSR_resolvase"/>
</dbReference>
<reference evidence="5 6" key="1">
    <citation type="submission" date="2024-04" db="EMBL/GenBank/DDBJ databases">
        <title>Bacillus oryzaecorticis sp. nov., a moderately halophilic bacterium isolated from rice husks.</title>
        <authorList>
            <person name="Zhu H.-S."/>
        </authorList>
    </citation>
    <scope>NUCLEOTIDE SEQUENCE [LARGE SCALE GENOMIC DNA]</scope>
    <source>
        <strain evidence="5 6">ZC255</strain>
    </source>
</reference>
<dbReference type="Gene3D" id="3.40.50.1390">
    <property type="entry name" value="Resolvase, N-terminal catalytic domain"/>
    <property type="match status" value="1"/>
</dbReference>
<accession>A0ABU9KAW7</accession>
<evidence type="ECO:0000256" key="3">
    <source>
        <dbReference type="SAM" id="Coils"/>
    </source>
</evidence>
<keyword evidence="1" id="KW-0238">DNA-binding</keyword>
<dbReference type="CDD" id="cd00338">
    <property type="entry name" value="Ser_Recombinase"/>
    <property type="match status" value="1"/>
</dbReference>
<keyword evidence="3" id="KW-0175">Coiled coil</keyword>
<organism evidence="5 6">
    <name type="scientific">Rossellomorea oryzaecorticis</name>
    <dbReference type="NCBI Taxonomy" id="1396505"/>
    <lineage>
        <taxon>Bacteria</taxon>
        <taxon>Bacillati</taxon>
        <taxon>Bacillota</taxon>
        <taxon>Bacilli</taxon>
        <taxon>Bacillales</taxon>
        <taxon>Bacillaceae</taxon>
        <taxon>Rossellomorea</taxon>
    </lineage>
</organism>
<sequence length="476" mass="55070">MGQAHKSGSLRKSHSSKLHIFLRRVSTDNQNLEMQLAADKQYRDILDDDDYLEFNELGVSANKVKLRDRPSMVNIINLIRNGEVNTLYVYDRSRLSRNFYEYMELIDLFIACDVKVVFTTSNPGYSPFSANYLVEGINGILVEEEGIGIATRISDVNRTFPAKKFGFEVLKKNTDKFYTPKEEVAVELHNLFNTAMEIKDMESFVMMLNVYSKLLSKQPTEIVKMILDPFYAGAKRNGEAYITLSHVKPFLSLSEHKSLQDTVKPFVDKLQHNLHQHQGENVLMPICGKCKAFMKYKKSKVGNTGTYTCSNKHKKVSIETGIYNEVLVENGFVVLKCLNHEKLKQKVTKVVNDLLNETYLKLDNVLSKIEHVEVEIATISTEQLSFKNRVETLLYRLKENKMERRELKERLLLLESHKSKVSYLAKKLNVAQQLSTEKILQLAPLLVKECTVYEDTISFEFFYNEFFDKEQLERMK</sequence>
<dbReference type="PANTHER" id="PTHR30461">
    <property type="entry name" value="DNA-INVERTASE FROM LAMBDOID PROPHAGE"/>
    <property type="match status" value="1"/>
</dbReference>
<gene>
    <name evidence="5" type="ORF">AAEO50_07140</name>
</gene>
<feature type="coiled-coil region" evidence="3">
    <location>
        <begin position="390"/>
        <end position="417"/>
    </location>
</feature>
<dbReference type="EMBL" id="JBBYAF010000010">
    <property type="protein sequence ID" value="MEL3972048.1"/>
    <property type="molecule type" value="Genomic_DNA"/>
</dbReference>
<keyword evidence="2" id="KW-0233">DNA recombination</keyword>
<dbReference type="RefSeq" id="WP_341982011.1">
    <property type="nucleotide sequence ID" value="NZ_JBBYAF010000010.1"/>
</dbReference>
<feature type="domain" description="Resolvase/invertase-type recombinase catalytic" evidence="4">
    <location>
        <begin position="18"/>
        <end position="164"/>
    </location>
</feature>
<evidence type="ECO:0000313" key="6">
    <source>
        <dbReference type="Proteomes" id="UP001389717"/>
    </source>
</evidence>
<evidence type="ECO:0000256" key="1">
    <source>
        <dbReference type="ARBA" id="ARBA00023125"/>
    </source>
</evidence>
<evidence type="ECO:0000313" key="5">
    <source>
        <dbReference type="EMBL" id="MEL3972048.1"/>
    </source>
</evidence>
<dbReference type="PROSITE" id="PS51736">
    <property type="entry name" value="RECOMBINASES_3"/>
    <property type="match status" value="1"/>
</dbReference>
<protein>
    <submittedName>
        <fullName evidence="5">Recombinase family protein</fullName>
    </submittedName>
</protein>
<comment type="caution">
    <text evidence="5">The sequence shown here is derived from an EMBL/GenBank/DDBJ whole genome shotgun (WGS) entry which is preliminary data.</text>
</comment>
<dbReference type="SUPFAM" id="SSF53041">
    <property type="entry name" value="Resolvase-like"/>
    <property type="match status" value="1"/>
</dbReference>
<proteinExistence type="predicted"/>
<dbReference type="InterPro" id="IPR036162">
    <property type="entry name" value="Resolvase-like_N_sf"/>
</dbReference>
<dbReference type="Proteomes" id="UP001389717">
    <property type="component" value="Unassembled WGS sequence"/>
</dbReference>
<evidence type="ECO:0000256" key="2">
    <source>
        <dbReference type="ARBA" id="ARBA00023172"/>
    </source>
</evidence>
<dbReference type="InterPro" id="IPR006119">
    <property type="entry name" value="Resolv_N"/>
</dbReference>
<keyword evidence="6" id="KW-1185">Reference proteome</keyword>
<dbReference type="PANTHER" id="PTHR30461:SF2">
    <property type="entry name" value="SERINE RECOMBINASE PINE-RELATED"/>
    <property type="match status" value="1"/>
</dbReference>
<evidence type="ECO:0000259" key="4">
    <source>
        <dbReference type="PROSITE" id="PS51736"/>
    </source>
</evidence>
<dbReference type="Pfam" id="PF00239">
    <property type="entry name" value="Resolvase"/>
    <property type="match status" value="1"/>
</dbReference>
<name>A0ABU9KAW7_9BACI</name>